<evidence type="ECO:0000256" key="3">
    <source>
        <dbReference type="ARBA" id="ARBA00022833"/>
    </source>
</evidence>
<dbReference type="CDD" id="cd07153">
    <property type="entry name" value="Fur_like"/>
    <property type="match status" value="1"/>
</dbReference>
<sequence length="147" mass="16977">MDLKYQIKDRLMSAGVKPSPQRMQVLEYLTEHPVHPTVDMIFLALSPAIPTLSKTTVYNTLKLLEEQGVIQSITIDEKNVRYDANTSAHAHFKCKGCGKIEDLYSEVLNPNALEKYNYLQFTDAQVYYRGYCTECQKEFNERFSINK</sequence>
<evidence type="ECO:0000256" key="4">
    <source>
        <dbReference type="ARBA" id="ARBA00023015"/>
    </source>
</evidence>
<dbReference type="GO" id="GO:0003700">
    <property type="term" value="F:DNA-binding transcription factor activity"/>
    <property type="evidence" value="ECO:0007669"/>
    <property type="project" value="InterPro"/>
</dbReference>
<gene>
    <name evidence="8" type="ORF">EZS26_002784</name>
</gene>
<dbReference type="GO" id="GO:0000976">
    <property type="term" value="F:transcription cis-regulatory region binding"/>
    <property type="evidence" value="ECO:0007669"/>
    <property type="project" value="TreeGrafter"/>
</dbReference>
<name>A0A5M8NX95_9BACT</name>
<dbReference type="SUPFAM" id="SSF46785">
    <property type="entry name" value="Winged helix' DNA-binding domain"/>
    <property type="match status" value="1"/>
</dbReference>
<dbReference type="InterPro" id="IPR043135">
    <property type="entry name" value="Fur_C"/>
</dbReference>
<dbReference type="PANTHER" id="PTHR33202">
    <property type="entry name" value="ZINC UPTAKE REGULATION PROTEIN"/>
    <property type="match status" value="1"/>
</dbReference>
<dbReference type="GO" id="GO:1900376">
    <property type="term" value="P:regulation of secondary metabolite biosynthetic process"/>
    <property type="evidence" value="ECO:0007669"/>
    <property type="project" value="TreeGrafter"/>
</dbReference>
<accession>A0A5M8NX95</accession>
<dbReference type="Pfam" id="PF01475">
    <property type="entry name" value="FUR"/>
    <property type="match status" value="1"/>
</dbReference>
<dbReference type="InterPro" id="IPR002481">
    <property type="entry name" value="FUR"/>
</dbReference>
<dbReference type="PANTHER" id="PTHR33202:SF8">
    <property type="entry name" value="PEROXIDE-RESPONSIVE REPRESSOR PERR"/>
    <property type="match status" value="1"/>
</dbReference>
<organism evidence="8 9">
    <name type="scientific">Candidatus Ordinivivax streblomastigis</name>
    <dbReference type="NCBI Taxonomy" id="2540710"/>
    <lineage>
        <taxon>Bacteria</taxon>
        <taxon>Pseudomonadati</taxon>
        <taxon>Bacteroidota</taxon>
        <taxon>Bacteroidia</taxon>
        <taxon>Bacteroidales</taxon>
        <taxon>Candidatus Ordinivivax</taxon>
    </lineage>
</organism>
<reference evidence="8 9" key="1">
    <citation type="submission" date="2019-03" db="EMBL/GenBank/DDBJ databases">
        <title>Single cell metagenomics reveals metabolic interactions within the superorganism composed of flagellate Streblomastix strix and complex community of Bacteroidetes bacteria on its surface.</title>
        <authorList>
            <person name="Treitli S.C."/>
            <person name="Kolisko M."/>
            <person name="Husnik F."/>
            <person name="Keeling P."/>
            <person name="Hampl V."/>
        </authorList>
    </citation>
    <scope>NUCLEOTIDE SEQUENCE [LARGE SCALE GENOMIC DNA]</scope>
    <source>
        <strain evidence="8">St1</strain>
    </source>
</reference>
<comment type="cofactor">
    <cofactor evidence="7">
        <name>Zn(2+)</name>
        <dbReference type="ChEBI" id="CHEBI:29105"/>
    </cofactor>
    <text evidence="7">Binds 1 zinc ion per subunit.</text>
</comment>
<feature type="binding site" evidence="7">
    <location>
        <position position="97"/>
    </location>
    <ligand>
        <name>Zn(2+)</name>
        <dbReference type="ChEBI" id="CHEBI:29105"/>
    </ligand>
</feature>
<dbReference type="Gene3D" id="1.10.10.10">
    <property type="entry name" value="Winged helix-like DNA-binding domain superfamily/Winged helix DNA-binding domain"/>
    <property type="match status" value="1"/>
</dbReference>
<dbReference type="EMBL" id="SNRX01000030">
    <property type="protein sequence ID" value="KAA6301068.1"/>
    <property type="molecule type" value="Genomic_DNA"/>
</dbReference>
<dbReference type="Gene3D" id="3.30.1490.190">
    <property type="match status" value="1"/>
</dbReference>
<keyword evidence="3 7" id="KW-0862">Zinc</keyword>
<feature type="binding site" evidence="7">
    <location>
        <position position="132"/>
    </location>
    <ligand>
        <name>Zn(2+)</name>
        <dbReference type="ChEBI" id="CHEBI:29105"/>
    </ligand>
</feature>
<comment type="caution">
    <text evidence="8">The sequence shown here is derived from an EMBL/GenBank/DDBJ whole genome shotgun (WGS) entry which is preliminary data.</text>
</comment>
<evidence type="ECO:0000256" key="5">
    <source>
        <dbReference type="ARBA" id="ARBA00023125"/>
    </source>
</evidence>
<dbReference type="InterPro" id="IPR036388">
    <property type="entry name" value="WH-like_DNA-bd_sf"/>
</dbReference>
<evidence type="ECO:0000313" key="9">
    <source>
        <dbReference type="Proteomes" id="UP000324575"/>
    </source>
</evidence>
<keyword evidence="7" id="KW-0479">Metal-binding</keyword>
<feature type="binding site" evidence="7">
    <location>
        <position position="94"/>
    </location>
    <ligand>
        <name>Zn(2+)</name>
        <dbReference type="ChEBI" id="CHEBI:29105"/>
    </ligand>
</feature>
<comment type="similarity">
    <text evidence="1">Belongs to the Fur family.</text>
</comment>
<evidence type="ECO:0000256" key="7">
    <source>
        <dbReference type="PIRSR" id="PIRSR602481-1"/>
    </source>
</evidence>
<evidence type="ECO:0000313" key="8">
    <source>
        <dbReference type="EMBL" id="KAA6301068.1"/>
    </source>
</evidence>
<dbReference type="InterPro" id="IPR036390">
    <property type="entry name" value="WH_DNA-bd_sf"/>
</dbReference>
<dbReference type="Proteomes" id="UP000324575">
    <property type="component" value="Unassembled WGS sequence"/>
</dbReference>
<keyword evidence="4" id="KW-0805">Transcription regulation</keyword>
<protein>
    <submittedName>
        <fullName evidence="8">Peroxide-responsive repressor PerR</fullName>
    </submittedName>
</protein>
<keyword evidence="2" id="KW-0678">Repressor</keyword>
<dbReference type="GO" id="GO:0045892">
    <property type="term" value="P:negative regulation of DNA-templated transcription"/>
    <property type="evidence" value="ECO:0007669"/>
    <property type="project" value="TreeGrafter"/>
</dbReference>
<evidence type="ECO:0000256" key="1">
    <source>
        <dbReference type="ARBA" id="ARBA00007957"/>
    </source>
</evidence>
<dbReference type="GO" id="GO:0008270">
    <property type="term" value="F:zinc ion binding"/>
    <property type="evidence" value="ECO:0007669"/>
    <property type="project" value="TreeGrafter"/>
</dbReference>
<keyword evidence="6" id="KW-0804">Transcription</keyword>
<keyword evidence="5" id="KW-0238">DNA-binding</keyword>
<evidence type="ECO:0000256" key="6">
    <source>
        <dbReference type="ARBA" id="ARBA00023163"/>
    </source>
</evidence>
<proteinExistence type="inferred from homology"/>
<evidence type="ECO:0000256" key="2">
    <source>
        <dbReference type="ARBA" id="ARBA00022491"/>
    </source>
</evidence>
<dbReference type="AlphaFoldDB" id="A0A5M8NX95"/>
<feature type="binding site" evidence="7">
    <location>
        <position position="135"/>
    </location>
    <ligand>
        <name>Zn(2+)</name>
        <dbReference type="ChEBI" id="CHEBI:29105"/>
    </ligand>
</feature>